<keyword evidence="3" id="KW-1185">Reference proteome</keyword>
<comment type="caution">
    <text evidence="2">The sequence shown here is derived from an EMBL/GenBank/DDBJ whole genome shotgun (WGS) entry which is preliminary data.</text>
</comment>
<feature type="region of interest" description="Disordered" evidence="1">
    <location>
        <begin position="10"/>
        <end position="48"/>
    </location>
</feature>
<organism evidence="2 3">
    <name type="scientific">Gigaspora margarita</name>
    <dbReference type="NCBI Taxonomy" id="4874"/>
    <lineage>
        <taxon>Eukaryota</taxon>
        <taxon>Fungi</taxon>
        <taxon>Fungi incertae sedis</taxon>
        <taxon>Mucoromycota</taxon>
        <taxon>Glomeromycotina</taxon>
        <taxon>Glomeromycetes</taxon>
        <taxon>Diversisporales</taxon>
        <taxon>Gigasporaceae</taxon>
        <taxon>Gigaspora</taxon>
    </lineage>
</organism>
<protein>
    <submittedName>
        <fullName evidence="2">10129_t:CDS:1</fullName>
    </submittedName>
</protein>
<dbReference type="EMBL" id="CAJVQB010015254">
    <property type="protein sequence ID" value="CAG8773382.1"/>
    <property type="molecule type" value="Genomic_DNA"/>
</dbReference>
<gene>
    <name evidence="2" type="ORF">GMARGA_LOCUS18785</name>
</gene>
<feature type="non-terminal residue" evidence="2">
    <location>
        <position position="1"/>
    </location>
</feature>
<reference evidence="2 3" key="1">
    <citation type="submission" date="2021-06" db="EMBL/GenBank/DDBJ databases">
        <authorList>
            <person name="Kallberg Y."/>
            <person name="Tangrot J."/>
            <person name="Rosling A."/>
        </authorList>
    </citation>
    <scope>NUCLEOTIDE SEQUENCE [LARGE SCALE GENOMIC DNA]</scope>
    <source>
        <strain evidence="2 3">120-4 pot B 10/14</strain>
    </source>
</reference>
<proteinExistence type="predicted"/>
<accession>A0ABN7VJI7</accession>
<sequence length="48" mass="5510">LPKLKLVNMETGRPESDCRKQKSDHNRLARGAKDAFEEFPINGNEKKI</sequence>
<evidence type="ECO:0000313" key="3">
    <source>
        <dbReference type="Proteomes" id="UP000789901"/>
    </source>
</evidence>
<evidence type="ECO:0000256" key="1">
    <source>
        <dbReference type="SAM" id="MobiDB-lite"/>
    </source>
</evidence>
<name>A0ABN7VJI7_GIGMA</name>
<evidence type="ECO:0000313" key="2">
    <source>
        <dbReference type="EMBL" id="CAG8773382.1"/>
    </source>
</evidence>
<dbReference type="Proteomes" id="UP000789901">
    <property type="component" value="Unassembled WGS sequence"/>
</dbReference>
<feature type="compositionally biased region" description="Basic and acidic residues" evidence="1">
    <location>
        <begin position="12"/>
        <end position="36"/>
    </location>
</feature>